<keyword evidence="1" id="KW-0472">Membrane</keyword>
<evidence type="ECO:0000313" key="2">
    <source>
        <dbReference type="EMBL" id="EGF58334.1"/>
    </source>
</evidence>
<keyword evidence="1" id="KW-1133">Transmembrane helix</keyword>
<organism evidence="2 3">
    <name type="scientific">Bacteroides fluxus YIT 12057</name>
    <dbReference type="NCBI Taxonomy" id="763034"/>
    <lineage>
        <taxon>Bacteria</taxon>
        <taxon>Pseudomonadati</taxon>
        <taxon>Bacteroidota</taxon>
        <taxon>Bacteroidia</taxon>
        <taxon>Bacteroidales</taxon>
        <taxon>Bacteroidaceae</taxon>
        <taxon>Bacteroides</taxon>
    </lineage>
</organism>
<feature type="transmembrane region" description="Helical" evidence="1">
    <location>
        <begin position="6"/>
        <end position="27"/>
    </location>
</feature>
<evidence type="ECO:0000256" key="1">
    <source>
        <dbReference type="SAM" id="Phobius"/>
    </source>
</evidence>
<protein>
    <submittedName>
        <fullName evidence="2">Conserved domain protein</fullName>
    </submittedName>
</protein>
<comment type="caution">
    <text evidence="2">The sequence shown here is derived from an EMBL/GenBank/DDBJ whole genome shotgun (WGS) entry which is preliminary data.</text>
</comment>
<name>F3PRK3_9BACE</name>
<keyword evidence="3" id="KW-1185">Reference proteome</keyword>
<dbReference type="AlphaFoldDB" id="F3PRK3"/>
<sequence>MCFQMLIMDASLGVMVLFTLLFIALFVKNESKCSFIYLSGNYKSIKTFIIYLSHSDFLSNFTR</sequence>
<dbReference type="HOGENOM" id="CLU_2876368_0_0_10"/>
<evidence type="ECO:0000313" key="3">
    <source>
        <dbReference type="Proteomes" id="UP000003416"/>
    </source>
</evidence>
<proteinExistence type="predicted"/>
<dbReference type="STRING" id="763034.HMPREF9446_01354"/>
<accession>F3PRK3</accession>
<dbReference type="Proteomes" id="UP000003416">
    <property type="component" value="Unassembled WGS sequence"/>
</dbReference>
<dbReference type="EMBL" id="AFBN01000024">
    <property type="protein sequence ID" value="EGF58334.1"/>
    <property type="molecule type" value="Genomic_DNA"/>
</dbReference>
<gene>
    <name evidence="2" type="ORF">HMPREF9446_01354</name>
</gene>
<reference evidence="2 3" key="1">
    <citation type="submission" date="2011-02" db="EMBL/GenBank/DDBJ databases">
        <authorList>
            <person name="Weinstock G."/>
            <person name="Sodergren E."/>
            <person name="Clifton S."/>
            <person name="Fulton L."/>
            <person name="Fulton B."/>
            <person name="Courtney L."/>
            <person name="Fronick C."/>
            <person name="Harrison M."/>
            <person name="Strong C."/>
            <person name="Farmer C."/>
            <person name="Delahaunty K."/>
            <person name="Markovic C."/>
            <person name="Hall O."/>
            <person name="Minx P."/>
            <person name="Tomlinson C."/>
            <person name="Mitreva M."/>
            <person name="Hou S."/>
            <person name="Chen J."/>
            <person name="Wollam A."/>
            <person name="Pepin K.H."/>
            <person name="Johnson M."/>
            <person name="Bhonagiri V."/>
            <person name="Zhang X."/>
            <person name="Suruliraj S."/>
            <person name="Warren W."/>
            <person name="Chinwalla A."/>
            <person name="Mardis E.R."/>
            <person name="Wilson R.K."/>
        </authorList>
    </citation>
    <scope>NUCLEOTIDE SEQUENCE [LARGE SCALE GENOMIC DNA]</scope>
    <source>
        <strain evidence="2 3">YIT 12057</strain>
    </source>
</reference>
<keyword evidence="1" id="KW-0812">Transmembrane</keyword>